<evidence type="ECO:0000256" key="3">
    <source>
        <dbReference type="ARBA" id="ARBA00022803"/>
    </source>
</evidence>
<dbReference type="AlphaFoldDB" id="A0A7G8BN47"/>
<keyword evidence="7" id="KW-0812">Transmembrane</keyword>
<keyword evidence="9" id="KW-0808">Transferase</keyword>
<dbReference type="PROSITE" id="PS50005">
    <property type="entry name" value="TPR"/>
    <property type="match status" value="2"/>
</dbReference>
<evidence type="ECO:0000256" key="2">
    <source>
        <dbReference type="ARBA" id="ARBA00022741"/>
    </source>
</evidence>
<dbReference type="SUPFAM" id="SSF56112">
    <property type="entry name" value="Protein kinase-like (PK-like)"/>
    <property type="match status" value="1"/>
</dbReference>
<feature type="domain" description="Protein kinase" evidence="8">
    <location>
        <begin position="108"/>
        <end position="377"/>
    </location>
</feature>
<keyword evidence="9" id="KW-0723">Serine/threonine-protein kinase</keyword>
<accession>A0A7G8BN47</accession>
<keyword evidence="1" id="KW-0677">Repeat</keyword>
<name>A0A7G8BN47_9BACT</name>
<dbReference type="Gene3D" id="1.10.510.10">
    <property type="entry name" value="Transferase(Phosphotransferase) domain 1"/>
    <property type="match status" value="1"/>
</dbReference>
<dbReference type="PROSITE" id="PS00108">
    <property type="entry name" value="PROTEIN_KINASE_ST"/>
    <property type="match status" value="1"/>
</dbReference>
<dbReference type="GO" id="GO:0004674">
    <property type="term" value="F:protein serine/threonine kinase activity"/>
    <property type="evidence" value="ECO:0007669"/>
    <property type="project" value="UniProtKB-KW"/>
</dbReference>
<dbReference type="InterPro" id="IPR000719">
    <property type="entry name" value="Prot_kinase_dom"/>
</dbReference>
<evidence type="ECO:0000313" key="9">
    <source>
        <dbReference type="EMBL" id="QNI33967.1"/>
    </source>
</evidence>
<feature type="binding site" evidence="6">
    <location>
        <position position="137"/>
    </location>
    <ligand>
        <name>ATP</name>
        <dbReference type="ChEBI" id="CHEBI:30616"/>
    </ligand>
</feature>
<evidence type="ECO:0000313" key="10">
    <source>
        <dbReference type="Proteomes" id="UP000515312"/>
    </source>
</evidence>
<keyword evidence="4 6" id="KW-0067">ATP-binding</keyword>
<dbReference type="PRINTS" id="PR00381">
    <property type="entry name" value="KINESINLIGHT"/>
</dbReference>
<dbReference type="SMART" id="SM00220">
    <property type="entry name" value="S_TKc"/>
    <property type="match status" value="1"/>
</dbReference>
<dbReference type="Pfam" id="PF13374">
    <property type="entry name" value="TPR_10"/>
    <property type="match status" value="2"/>
</dbReference>
<dbReference type="Proteomes" id="UP000515312">
    <property type="component" value="Chromosome"/>
</dbReference>
<dbReference type="PROSITE" id="PS00107">
    <property type="entry name" value="PROTEIN_KINASE_ATP"/>
    <property type="match status" value="1"/>
</dbReference>
<feature type="repeat" description="TPR" evidence="5">
    <location>
        <begin position="743"/>
        <end position="776"/>
    </location>
</feature>
<dbReference type="Gene3D" id="3.30.200.20">
    <property type="entry name" value="Phosphorylase Kinase, domain 1"/>
    <property type="match status" value="1"/>
</dbReference>
<evidence type="ECO:0000259" key="8">
    <source>
        <dbReference type="PROSITE" id="PS50011"/>
    </source>
</evidence>
<evidence type="ECO:0000256" key="6">
    <source>
        <dbReference type="PROSITE-ProRule" id="PRU10141"/>
    </source>
</evidence>
<evidence type="ECO:0000256" key="7">
    <source>
        <dbReference type="SAM" id="Phobius"/>
    </source>
</evidence>
<dbReference type="EMBL" id="CP060394">
    <property type="protein sequence ID" value="QNI33967.1"/>
    <property type="molecule type" value="Genomic_DNA"/>
</dbReference>
<gene>
    <name evidence="9" type="ORF">H7849_08695</name>
</gene>
<dbReference type="KEGG" id="adin:H7849_08695"/>
<protein>
    <submittedName>
        <fullName evidence="9">Serine/threonine protein kinase</fullName>
    </submittedName>
</protein>
<dbReference type="InterPro" id="IPR011990">
    <property type="entry name" value="TPR-like_helical_dom_sf"/>
</dbReference>
<keyword evidence="7" id="KW-1133">Transmembrane helix</keyword>
<dbReference type="Pfam" id="PF00069">
    <property type="entry name" value="Pkinase"/>
    <property type="match status" value="1"/>
</dbReference>
<evidence type="ECO:0000256" key="1">
    <source>
        <dbReference type="ARBA" id="ARBA00022737"/>
    </source>
</evidence>
<proteinExistence type="predicted"/>
<feature type="repeat" description="TPR" evidence="5">
    <location>
        <begin position="491"/>
        <end position="524"/>
    </location>
</feature>
<dbReference type="RefSeq" id="WP_186745750.1">
    <property type="nucleotide sequence ID" value="NZ_CP060394.1"/>
</dbReference>
<dbReference type="SMART" id="SM00028">
    <property type="entry name" value="TPR"/>
    <property type="match status" value="9"/>
</dbReference>
<dbReference type="CDD" id="cd14014">
    <property type="entry name" value="STKc_PknB_like"/>
    <property type="match status" value="1"/>
</dbReference>
<keyword evidence="2 6" id="KW-0547">Nucleotide-binding</keyword>
<keyword evidence="3 5" id="KW-0802">TPR repeat</keyword>
<feature type="transmembrane region" description="Helical" evidence="7">
    <location>
        <begin position="402"/>
        <end position="422"/>
    </location>
</feature>
<keyword evidence="9" id="KW-0418">Kinase</keyword>
<dbReference type="PANTHER" id="PTHR45641:SF19">
    <property type="entry name" value="NEPHROCYSTIN-3"/>
    <property type="match status" value="1"/>
</dbReference>
<dbReference type="PROSITE" id="PS50011">
    <property type="entry name" value="PROTEIN_KINASE_DOM"/>
    <property type="match status" value="1"/>
</dbReference>
<dbReference type="GO" id="GO:0005524">
    <property type="term" value="F:ATP binding"/>
    <property type="evidence" value="ECO:0007669"/>
    <property type="project" value="UniProtKB-UniRule"/>
</dbReference>
<sequence>MEPHRWAVIESLYERASELDPAERAAWLQQTCGDDVILLKELESLLACADASLSNPTARPRMARLLDHIAGQSDIDSQAPSSAATADSGIAPAATAMTSPLHSKIGPYRILRLLGEGGMGLVYEAEQEYPRRTVALKVIRSGLSDPKLVRRFEHELLALGRLQHPGIAQIYEAGTADNGFGPQPYFAMELVCGQRLIEYADAHQLTTKQRLELMSRVCEAVHHAHQRGIIHRDLKPGNILVDETGHPKILDFGVARVTDSDARMTHQTDVGQIVGTLAYMSPEQVMADPLELDTRSDVYSLGVVLYQLLARRLPYKISPSLPEAARTIQEEEPTPLSTISGAYRGDVETIVGKALEKDKTRRYSSAAELAADIRHYLHDEPIMARPASTIYQLQKFARRHKALVLGITAVFVVLLAGIIVSMREAARANRETATSRAISDFLQSDLLAQASAANQAQPNTKPDPDLKVRTALDRAAARISGRFLKQPEIEAAIRDTIGQTYMDLGLYPEARTQFERALDLQRRVLGSKDPETLKTLNRIGYSAFLQGKYPEAEMLLRQTIEVQRRVLGTGHRDTLSSLDALADVYWRQSKYPEAEALYSEVLSIQHRLLGPEHPDTLESMHDIAIVYFEQGKYPQAMELENQTLEIRRRVLGSDHPQTLASMDNLASVYYAQGKYSQAEALEGRTLEIRRRVLGPEHPETLMSMGNLANVYDSEGKYAAAETLQSTSLEITRRIFGPENSDTLMSMNNLANVYFAEGKYQQAEGLYTEAIQIQRRVLGPEHPDTLASISDLAGAYAAQGKYKEAEALYSQDLEVEHRVLGPEHPDFLGTISAAGSMYQREGKYSQAETYAAQALAGRRHALGSEDTDTMSSAADLALAYESQGEFAKVAPLARESMEFYENQQPDNWQRFRSESLLGASLTGQKNYAEAEPLLLEGNEGMVVRKERIAVPDLYQIKLARMRLIELYLAWGKPAKAAEWRKNLLGRR</sequence>
<dbReference type="InterPro" id="IPR008271">
    <property type="entry name" value="Ser/Thr_kinase_AS"/>
</dbReference>
<evidence type="ECO:0000256" key="4">
    <source>
        <dbReference type="ARBA" id="ARBA00022840"/>
    </source>
</evidence>
<dbReference type="InterPro" id="IPR011009">
    <property type="entry name" value="Kinase-like_dom_sf"/>
</dbReference>
<dbReference type="Pfam" id="PF13424">
    <property type="entry name" value="TPR_12"/>
    <property type="match status" value="4"/>
</dbReference>
<dbReference type="PANTHER" id="PTHR45641">
    <property type="entry name" value="TETRATRICOPEPTIDE REPEAT PROTEIN (AFU_ORTHOLOGUE AFUA_6G03870)"/>
    <property type="match status" value="1"/>
</dbReference>
<dbReference type="InterPro" id="IPR017441">
    <property type="entry name" value="Protein_kinase_ATP_BS"/>
</dbReference>
<keyword evidence="7" id="KW-0472">Membrane</keyword>
<dbReference type="Gene3D" id="1.25.40.10">
    <property type="entry name" value="Tetratricopeptide repeat domain"/>
    <property type="match status" value="3"/>
</dbReference>
<evidence type="ECO:0000256" key="5">
    <source>
        <dbReference type="PROSITE-ProRule" id="PRU00339"/>
    </source>
</evidence>
<reference evidence="9 10" key="1">
    <citation type="submission" date="2020-08" db="EMBL/GenBank/DDBJ databases">
        <title>Edaphobacter telluris sp. nov. and Acidobacterium dinghuensis sp. nov., two acidobacteria isolated from forest soil.</title>
        <authorList>
            <person name="Fu J."/>
            <person name="Qiu L."/>
        </authorList>
    </citation>
    <scope>NUCLEOTIDE SEQUENCE [LARGE SCALE GENOMIC DNA]</scope>
    <source>
        <strain evidence="9">4Y35</strain>
    </source>
</reference>
<dbReference type="SUPFAM" id="SSF48452">
    <property type="entry name" value="TPR-like"/>
    <property type="match status" value="4"/>
</dbReference>
<organism evidence="9 10">
    <name type="scientific">Alloacidobacterium dinghuense</name>
    <dbReference type="NCBI Taxonomy" id="2763107"/>
    <lineage>
        <taxon>Bacteria</taxon>
        <taxon>Pseudomonadati</taxon>
        <taxon>Acidobacteriota</taxon>
        <taxon>Terriglobia</taxon>
        <taxon>Terriglobales</taxon>
        <taxon>Acidobacteriaceae</taxon>
        <taxon>Alloacidobacterium</taxon>
    </lineage>
</organism>
<keyword evidence="10" id="KW-1185">Reference proteome</keyword>
<dbReference type="InterPro" id="IPR019734">
    <property type="entry name" value="TPR_rpt"/>
</dbReference>